<dbReference type="EMBL" id="AP025628">
    <property type="protein sequence ID" value="BDG59929.1"/>
    <property type="molecule type" value="Genomic_DNA"/>
</dbReference>
<dbReference type="Gene3D" id="3.40.50.300">
    <property type="entry name" value="P-loop containing nucleotide triphosphate hydrolases"/>
    <property type="match status" value="1"/>
</dbReference>
<dbReference type="AlphaFoldDB" id="A0AA35G949"/>
<proteinExistence type="predicted"/>
<dbReference type="PANTHER" id="PTHR43384:SF13">
    <property type="entry name" value="SLR0110 PROTEIN"/>
    <property type="match status" value="1"/>
</dbReference>
<name>A0AA35G949_9FIRM</name>
<gene>
    <name evidence="2" type="ORF">caldi_10190</name>
</gene>
<dbReference type="InterPro" id="IPR050625">
    <property type="entry name" value="ParA/MinD_ATPase"/>
</dbReference>
<reference evidence="2" key="1">
    <citation type="submission" date="2022-03" db="EMBL/GenBank/DDBJ databases">
        <title>Complete genome sequence of Caldinitratiruptor microaerophilus.</title>
        <authorList>
            <person name="Mukaiyama R."/>
            <person name="Nishiyama T."/>
            <person name="Ueda K."/>
        </authorList>
    </citation>
    <scope>NUCLEOTIDE SEQUENCE</scope>
    <source>
        <strain evidence="2">JCM 16183</strain>
    </source>
</reference>
<dbReference type="PANTHER" id="PTHR43384">
    <property type="entry name" value="SEPTUM SITE-DETERMINING PROTEIN MIND HOMOLOG, CHLOROPLASTIC-RELATED"/>
    <property type="match status" value="1"/>
</dbReference>
<dbReference type="InterPro" id="IPR027417">
    <property type="entry name" value="P-loop_NTPase"/>
</dbReference>
<dbReference type="Pfam" id="PF01656">
    <property type="entry name" value="CbiA"/>
    <property type="match status" value="1"/>
</dbReference>
<protein>
    <recommendedName>
        <fullName evidence="1">CobQ/CobB/MinD/ParA nucleotide binding domain-containing protein</fullName>
    </recommendedName>
</protein>
<dbReference type="SUPFAM" id="SSF52540">
    <property type="entry name" value="P-loop containing nucleoside triphosphate hydrolases"/>
    <property type="match status" value="1"/>
</dbReference>
<dbReference type="GO" id="GO:0005829">
    <property type="term" value="C:cytosol"/>
    <property type="evidence" value="ECO:0007669"/>
    <property type="project" value="TreeGrafter"/>
</dbReference>
<organism evidence="2 3">
    <name type="scientific">Caldinitratiruptor microaerophilus</name>
    <dbReference type="NCBI Taxonomy" id="671077"/>
    <lineage>
        <taxon>Bacteria</taxon>
        <taxon>Bacillati</taxon>
        <taxon>Bacillota</taxon>
        <taxon>Clostridia</taxon>
        <taxon>Eubacteriales</taxon>
        <taxon>Symbiobacteriaceae</taxon>
        <taxon>Caldinitratiruptor</taxon>
    </lineage>
</organism>
<accession>A0AA35G949</accession>
<evidence type="ECO:0000313" key="3">
    <source>
        <dbReference type="Proteomes" id="UP001163687"/>
    </source>
</evidence>
<dbReference type="InterPro" id="IPR002586">
    <property type="entry name" value="CobQ/CobB/MinD/ParA_Nub-bd_dom"/>
</dbReference>
<dbReference type="GO" id="GO:0051782">
    <property type="term" value="P:negative regulation of cell division"/>
    <property type="evidence" value="ECO:0007669"/>
    <property type="project" value="TreeGrafter"/>
</dbReference>
<keyword evidence="3" id="KW-1185">Reference proteome</keyword>
<evidence type="ECO:0000259" key="1">
    <source>
        <dbReference type="Pfam" id="PF01656"/>
    </source>
</evidence>
<dbReference type="Proteomes" id="UP001163687">
    <property type="component" value="Chromosome"/>
</dbReference>
<feature type="domain" description="CobQ/CobB/MinD/ParA nucleotide binding" evidence="1">
    <location>
        <begin position="15"/>
        <end position="212"/>
    </location>
</feature>
<sequence>MPDPSGAVPGRAYTIAVWSARGGSGKTFLASSIALAERERTDRRVLLVDLSLDFGGAEVFLDLHPERGVADLLPVLEELEPSQFERALTVHPTGLRVLCAGDRTGPAPSAAQVRALLRFCRAHHDLVFLDVPSALGEVTWAALTEATAILYVLTPDLPGVQGLRRAVARIEAERPALLHRMGLAVNRSARGNQFGFPDIERLTGLPVLGQVRAAFWELQGYLARSRLPLNPGGRLTPLLRDVVRLATRLVG</sequence>
<dbReference type="GO" id="GO:0005524">
    <property type="term" value="F:ATP binding"/>
    <property type="evidence" value="ECO:0007669"/>
    <property type="project" value="TreeGrafter"/>
</dbReference>
<evidence type="ECO:0000313" key="2">
    <source>
        <dbReference type="EMBL" id="BDG59929.1"/>
    </source>
</evidence>
<dbReference type="GO" id="GO:0009898">
    <property type="term" value="C:cytoplasmic side of plasma membrane"/>
    <property type="evidence" value="ECO:0007669"/>
    <property type="project" value="TreeGrafter"/>
</dbReference>
<dbReference type="KEGG" id="cmic:caldi_10190"/>
<dbReference type="GO" id="GO:0016887">
    <property type="term" value="F:ATP hydrolysis activity"/>
    <property type="evidence" value="ECO:0007669"/>
    <property type="project" value="TreeGrafter"/>
</dbReference>